<dbReference type="PANTHER" id="PTHR42978">
    <property type="entry name" value="QUORUM-QUENCHING LACTONASE YTNP-RELATED-RELATED"/>
    <property type="match status" value="1"/>
</dbReference>
<evidence type="ECO:0000259" key="8">
    <source>
        <dbReference type="SMART" id="SM00849"/>
    </source>
</evidence>
<dbReference type="Pfam" id="PF00753">
    <property type="entry name" value="Lactamase_B"/>
    <property type="match status" value="1"/>
</dbReference>
<organism evidence="9 10">
    <name type="scientific">Rhizobium multihospitium</name>
    <dbReference type="NCBI Taxonomy" id="410764"/>
    <lineage>
        <taxon>Bacteria</taxon>
        <taxon>Pseudomonadati</taxon>
        <taxon>Pseudomonadota</taxon>
        <taxon>Alphaproteobacteria</taxon>
        <taxon>Hyphomicrobiales</taxon>
        <taxon>Rhizobiaceae</taxon>
        <taxon>Rhizobium/Agrobacterium group</taxon>
        <taxon>Rhizobium</taxon>
    </lineage>
</organism>
<dbReference type="RefSeq" id="WP_092718363.1">
    <property type="nucleotide sequence ID" value="NZ_FMAG01000010.1"/>
</dbReference>
<dbReference type="PANTHER" id="PTHR42978:SF2">
    <property type="entry name" value="102 KBASES UNSTABLE REGION: FROM 1 TO 119443"/>
    <property type="match status" value="1"/>
</dbReference>
<dbReference type="InterPro" id="IPR036866">
    <property type="entry name" value="RibonucZ/Hydroxyglut_hydro"/>
</dbReference>
<comment type="cofactor">
    <cofactor evidence="2">
        <name>Zn(2+)</name>
        <dbReference type="ChEBI" id="CHEBI:29105"/>
    </cofactor>
</comment>
<dbReference type="GO" id="GO:0046872">
    <property type="term" value="F:metal ion binding"/>
    <property type="evidence" value="ECO:0007669"/>
    <property type="project" value="UniProtKB-KW"/>
</dbReference>
<evidence type="ECO:0000256" key="4">
    <source>
        <dbReference type="ARBA" id="ARBA00013131"/>
    </source>
</evidence>
<feature type="domain" description="Metallo-beta-lactamase" evidence="8">
    <location>
        <begin position="48"/>
        <end position="259"/>
    </location>
</feature>
<evidence type="ECO:0000256" key="3">
    <source>
        <dbReference type="ARBA" id="ARBA00007749"/>
    </source>
</evidence>
<dbReference type="EMBL" id="FMAG01000010">
    <property type="protein sequence ID" value="SCB47517.1"/>
    <property type="molecule type" value="Genomic_DNA"/>
</dbReference>
<dbReference type="InterPro" id="IPR051013">
    <property type="entry name" value="MBL_superfamily_lactonases"/>
</dbReference>
<proteinExistence type="inferred from homology"/>
<keyword evidence="5" id="KW-0479">Metal-binding</keyword>
<comment type="similarity">
    <text evidence="3">Belongs to the metallo-beta-lactamase superfamily.</text>
</comment>
<evidence type="ECO:0000313" key="10">
    <source>
        <dbReference type="Proteomes" id="UP000199101"/>
    </source>
</evidence>
<evidence type="ECO:0000256" key="2">
    <source>
        <dbReference type="ARBA" id="ARBA00001947"/>
    </source>
</evidence>
<dbReference type="Proteomes" id="UP000199101">
    <property type="component" value="Unassembled WGS sequence"/>
</dbReference>
<comment type="catalytic activity">
    <reaction evidence="1">
        <text>an N-acyl-L-homoserine lactone + H2O = an N-acyl-L-homoserine + H(+)</text>
        <dbReference type="Rhea" id="RHEA:22576"/>
        <dbReference type="ChEBI" id="CHEBI:15377"/>
        <dbReference type="ChEBI" id="CHEBI:15378"/>
        <dbReference type="ChEBI" id="CHEBI:55474"/>
        <dbReference type="ChEBI" id="CHEBI:58921"/>
        <dbReference type="EC" id="3.1.1.81"/>
    </reaction>
</comment>
<evidence type="ECO:0000256" key="1">
    <source>
        <dbReference type="ARBA" id="ARBA00000450"/>
    </source>
</evidence>
<dbReference type="AlphaFoldDB" id="A0A1C3X5L9"/>
<dbReference type="InterPro" id="IPR001279">
    <property type="entry name" value="Metallo-B-lactamas"/>
</dbReference>
<evidence type="ECO:0000256" key="7">
    <source>
        <dbReference type="ARBA" id="ARBA00022833"/>
    </source>
</evidence>
<protein>
    <recommendedName>
        <fullName evidence="4">quorum-quenching N-acyl-homoserine lactonase</fullName>
        <ecNumber evidence="4">3.1.1.81</ecNumber>
    </recommendedName>
</protein>
<name>A0A1C3X5L9_9HYPH</name>
<dbReference type="SMART" id="SM00849">
    <property type="entry name" value="Lactamase_B"/>
    <property type="match status" value="1"/>
</dbReference>
<keyword evidence="7" id="KW-0862">Zinc</keyword>
<keyword evidence="10" id="KW-1185">Reference proteome</keyword>
<gene>
    <name evidence="9" type="ORF">GA0061103_0179</name>
</gene>
<accession>A0A1C3X5L9</accession>
<dbReference type="Gene3D" id="3.60.15.10">
    <property type="entry name" value="Ribonuclease Z/Hydroxyacylglutathione hydrolase-like"/>
    <property type="match status" value="1"/>
</dbReference>
<evidence type="ECO:0000256" key="5">
    <source>
        <dbReference type="ARBA" id="ARBA00022723"/>
    </source>
</evidence>
<evidence type="ECO:0000256" key="6">
    <source>
        <dbReference type="ARBA" id="ARBA00022801"/>
    </source>
</evidence>
<dbReference type="OrthoDB" id="9773738at2"/>
<reference evidence="10" key="1">
    <citation type="submission" date="2016-08" db="EMBL/GenBank/DDBJ databases">
        <authorList>
            <person name="Varghese N."/>
            <person name="Submissions Spin"/>
        </authorList>
    </citation>
    <scope>NUCLEOTIDE SEQUENCE [LARGE SCALE GENOMIC DNA]</scope>
    <source>
        <strain evidence="10">HAMBI 2975</strain>
    </source>
</reference>
<dbReference type="EC" id="3.1.1.81" evidence="4"/>
<dbReference type="STRING" id="410764.GA0061103_0179"/>
<dbReference type="CDD" id="cd07729">
    <property type="entry name" value="AHL_lactonase_MBL-fold"/>
    <property type="match status" value="1"/>
</dbReference>
<dbReference type="GO" id="GO:0102007">
    <property type="term" value="F:acyl-L-homoserine-lactone lactonohydrolase activity"/>
    <property type="evidence" value="ECO:0007669"/>
    <property type="project" value="UniProtKB-EC"/>
</dbReference>
<sequence length="275" mass="31523">MRQPSNRRMKLWILRLGATQGDVGWFLRGRNSSTVSNPTPDHDRRRMMMFAMLIDHPDNGLVLYDCGSVPDPSTAWGPDFADGFPWIEYADEHRLDRAIALTGNSIDDVKAIVLSHLHLDHAGGLHYFEGRKIPIYVHEDELRQAFYAVATKEDYGNYLPDYLSFEHNWQPLTGSTVEIFRGMTLHLLPGHANGLMGLMLDLPNTGPVFFTSDQCVFRENLEDFEPPGWGLRNQDAWYASNRRIRRIVDLAGARVFYGHDEFNLTTFECAPHHYD</sequence>
<keyword evidence="6" id="KW-0378">Hydrolase</keyword>
<dbReference type="SUPFAM" id="SSF56281">
    <property type="entry name" value="Metallo-hydrolase/oxidoreductase"/>
    <property type="match status" value="1"/>
</dbReference>
<evidence type="ECO:0000313" key="9">
    <source>
        <dbReference type="EMBL" id="SCB47517.1"/>
    </source>
</evidence>